<proteinExistence type="predicted"/>
<dbReference type="AlphaFoldDB" id="A0AAV0VHT7"/>
<evidence type="ECO:0000313" key="1">
    <source>
        <dbReference type="EMBL" id="CAI6343234.1"/>
    </source>
</evidence>
<dbReference type="EMBL" id="CARXXK010000001">
    <property type="protein sequence ID" value="CAI6343234.1"/>
    <property type="molecule type" value="Genomic_DNA"/>
</dbReference>
<protein>
    <submittedName>
        <fullName evidence="1">Uncharacterized protein</fullName>
    </submittedName>
</protein>
<organism evidence="1 2">
    <name type="scientific">Macrosiphum euphorbiae</name>
    <name type="common">potato aphid</name>
    <dbReference type="NCBI Taxonomy" id="13131"/>
    <lineage>
        <taxon>Eukaryota</taxon>
        <taxon>Metazoa</taxon>
        <taxon>Ecdysozoa</taxon>
        <taxon>Arthropoda</taxon>
        <taxon>Hexapoda</taxon>
        <taxon>Insecta</taxon>
        <taxon>Pterygota</taxon>
        <taxon>Neoptera</taxon>
        <taxon>Paraneoptera</taxon>
        <taxon>Hemiptera</taxon>
        <taxon>Sternorrhyncha</taxon>
        <taxon>Aphidomorpha</taxon>
        <taxon>Aphidoidea</taxon>
        <taxon>Aphididae</taxon>
        <taxon>Macrosiphini</taxon>
        <taxon>Macrosiphum</taxon>
    </lineage>
</organism>
<accession>A0AAV0VHT7</accession>
<gene>
    <name evidence="1" type="ORF">MEUPH1_LOCUS525</name>
</gene>
<evidence type="ECO:0000313" key="2">
    <source>
        <dbReference type="Proteomes" id="UP001160148"/>
    </source>
</evidence>
<reference evidence="1 2" key="1">
    <citation type="submission" date="2023-01" db="EMBL/GenBank/DDBJ databases">
        <authorList>
            <person name="Whitehead M."/>
        </authorList>
    </citation>
    <scope>NUCLEOTIDE SEQUENCE [LARGE SCALE GENOMIC DNA]</scope>
</reference>
<sequence>MTNRGNSVNKFKYFNDLRVIDALTNVLTNLYRLVTRQTDLPLDYISTHMTENVKKYNKRQELKILNANYIRKWKKRLCNTQKTFKELENYVDELSKSKLEETDDYNVGTEE</sequence>
<keyword evidence="2" id="KW-1185">Reference proteome</keyword>
<dbReference type="Proteomes" id="UP001160148">
    <property type="component" value="Unassembled WGS sequence"/>
</dbReference>
<name>A0AAV0VHT7_9HEMI</name>
<comment type="caution">
    <text evidence="1">The sequence shown here is derived from an EMBL/GenBank/DDBJ whole genome shotgun (WGS) entry which is preliminary data.</text>
</comment>